<comment type="caution">
    <text evidence="4">The sequence shown here is derived from an EMBL/GenBank/DDBJ whole genome shotgun (WGS) entry which is preliminary data.</text>
</comment>
<dbReference type="Pfam" id="PF13646">
    <property type="entry name" value="HEAT_2"/>
    <property type="match status" value="2"/>
</dbReference>
<proteinExistence type="predicted"/>
<name>A0A538SZH5_UNCEI</name>
<dbReference type="InterPro" id="IPR004155">
    <property type="entry name" value="PBS_lyase_HEAT"/>
</dbReference>
<evidence type="ECO:0000313" key="5">
    <source>
        <dbReference type="Proteomes" id="UP000316292"/>
    </source>
</evidence>
<comment type="function">
    <text evidence="2">Catalyzes the hydroxylation of the N(6)-(4-aminobutyl)-L-lysine intermediate produced by deoxyhypusine synthase/DHPS on a critical lysine of the eukaryotic translation initiation factor 5A/eIF-5A. This is the second step of the post-translational modification of that lysine into an unusual amino acid residue named hypusine. Hypusination is unique to mature eIF-5A factor and is essential for its function.</text>
</comment>
<organism evidence="4 6">
    <name type="scientific">Eiseniibacteriota bacterium</name>
    <dbReference type="NCBI Taxonomy" id="2212470"/>
    <lineage>
        <taxon>Bacteria</taxon>
        <taxon>Candidatus Eiseniibacteriota</taxon>
    </lineage>
</organism>
<dbReference type="Pfam" id="PF02985">
    <property type="entry name" value="HEAT"/>
    <property type="match status" value="1"/>
</dbReference>
<dbReference type="PANTHER" id="PTHR12697:SF5">
    <property type="entry name" value="DEOXYHYPUSINE HYDROXYLASE"/>
    <property type="match status" value="1"/>
</dbReference>
<accession>A0A538SZH5</accession>
<keyword evidence="1" id="KW-0677">Repeat</keyword>
<dbReference type="Proteomes" id="UP000316292">
    <property type="component" value="Unassembled WGS sequence"/>
</dbReference>
<dbReference type="Proteomes" id="UP000320913">
    <property type="component" value="Unassembled WGS sequence"/>
</dbReference>
<dbReference type="InterPro" id="IPR000357">
    <property type="entry name" value="HEAT"/>
</dbReference>
<dbReference type="Gene3D" id="1.25.10.10">
    <property type="entry name" value="Leucine-rich Repeat Variant"/>
    <property type="match status" value="2"/>
</dbReference>
<dbReference type="AlphaFoldDB" id="A0A538SZH5"/>
<dbReference type="InterPro" id="IPR011989">
    <property type="entry name" value="ARM-like"/>
</dbReference>
<dbReference type="GO" id="GO:0016491">
    <property type="term" value="F:oxidoreductase activity"/>
    <property type="evidence" value="ECO:0007669"/>
    <property type="project" value="TreeGrafter"/>
</dbReference>
<evidence type="ECO:0000313" key="4">
    <source>
        <dbReference type="EMBL" id="TMQ56788.1"/>
    </source>
</evidence>
<evidence type="ECO:0000256" key="2">
    <source>
        <dbReference type="ARBA" id="ARBA00045876"/>
    </source>
</evidence>
<dbReference type="SUPFAM" id="SSF48371">
    <property type="entry name" value="ARM repeat"/>
    <property type="match status" value="2"/>
</dbReference>
<gene>
    <name evidence="3" type="ORF">E6K71_00840</name>
    <name evidence="4" type="ORF">E6K75_07885</name>
</gene>
<dbReference type="PROSITE" id="PS50077">
    <property type="entry name" value="HEAT_REPEAT"/>
    <property type="match status" value="1"/>
</dbReference>
<dbReference type="SMART" id="SM00567">
    <property type="entry name" value="EZ_HEAT"/>
    <property type="match status" value="6"/>
</dbReference>
<reference evidence="5 6" key="1">
    <citation type="journal article" date="2019" name="Nat. Microbiol.">
        <title>Mediterranean grassland soil C-N compound turnover is dependent on rainfall and depth, and is mediated by genomically divergent microorganisms.</title>
        <authorList>
            <person name="Diamond S."/>
            <person name="Andeer P.F."/>
            <person name="Li Z."/>
            <person name="Crits-Christoph A."/>
            <person name="Burstein D."/>
            <person name="Anantharaman K."/>
            <person name="Lane K.R."/>
            <person name="Thomas B.C."/>
            <person name="Pan C."/>
            <person name="Northen T.R."/>
            <person name="Banfield J.F."/>
        </authorList>
    </citation>
    <scope>NUCLEOTIDE SEQUENCE [LARGE SCALE GENOMIC DNA]</scope>
    <source>
        <strain evidence="3">WS_1</strain>
        <strain evidence="4">WS_5</strain>
    </source>
</reference>
<dbReference type="EMBL" id="VBOR01000021">
    <property type="protein sequence ID" value="TMQ51099.1"/>
    <property type="molecule type" value="Genomic_DNA"/>
</dbReference>
<evidence type="ECO:0000256" key="1">
    <source>
        <dbReference type="ARBA" id="ARBA00022737"/>
    </source>
</evidence>
<dbReference type="InterPro" id="IPR016024">
    <property type="entry name" value="ARM-type_fold"/>
</dbReference>
<sequence length="360" mass="39563">MIDYQVLLVTLGVLLCIVALTTMAAIGNKLYSTREESSKRAFLDRLRKSFLMLKTGVPEDREEGMRRIVQALSGRWSELASLEVSQLELAVRLDVIHALEEEGVIARCLRHTRSPWKWTRAKALRILGELKVPSSVPALLSALEDKDPDVRNVAAQSLGRMKLQAAEEALVECLGRHDPSVSARIAAICIEMGPRTAPLLIRALREGTPKARFWSARILGEIKDPRATRSLGDALADKEPDVRSASVWALGMIADRASAALVEPLLEDTVWYVRAHAAEALGRIADPNAVPKLGLALRDRSWWVRKNALDALVRIGEPSKSALLRTLHGDDRFARDCAVEALMTLGMPLPDSAVSKGVEP</sequence>
<dbReference type="EMBL" id="VBOV01000190">
    <property type="protein sequence ID" value="TMQ56788.1"/>
    <property type="molecule type" value="Genomic_DNA"/>
</dbReference>
<dbReference type="PANTHER" id="PTHR12697">
    <property type="entry name" value="PBS LYASE HEAT-LIKE PROTEIN"/>
    <property type="match status" value="1"/>
</dbReference>
<dbReference type="InterPro" id="IPR021133">
    <property type="entry name" value="HEAT_type_2"/>
</dbReference>
<evidence type="ECO:0000313" key="6">
    <source>
        <dbReference type="Proteomes" id="UP000320913"/>
    </source>
</evidence>
<protein>
    <submittedName>
        <fullName evidence="4">HEAT repeat domain-containing protein</fullName>
    </submittedName>
</protein>
<evidence type="ECO:0000313" key="3">
    <source>
        <dbReference type="EMBL" id="TMQ51099.1"/>
    </source>
</evidence>